<feature type="chain" id="PRO_5002739508" evidence="2">
    <location>
        <begin position="23"/>
        <end position="242"/>
    </location>
</feature>
<reference evidence="3 4" key="1">
    <citation type="journal article" date="2008" name="BMC Genomics">
        <title>The missing link: Bordetella petrii is endowed with both the metabolic versatility of environmental bacteria and virulence traits of pathogenic Bordetellae.</title>
        <authorList>
            <person name="Gross R."/>
            <person name="Guzman C.A."/>
            <person name="Sebaihia M."/>
            <person name="Martins Dos Santos V.A."/>
            <person name="Pieper D.H."/>
            <person name="Koebnik R."/>
            <person name="Lechner M."/>
            <person name="Bartels D."/>
            <person name="Buhrmester J."/>
            <person name="Choudhuri J.V."/>
            <person name="Ebensen T."/>
            <person name="Gaigalat L."/>
            <person name="Herrmann S."/>
            <person name="Khachane A.N."/>
            <person name="Larisch C."/>
            <person name="Link S."/>
            <person name="Linke B."/>
            <person name="Meyer F."/>
            <person name="Mormann S."/>
            <person name="Nakunst D."/>
            <person name="Rueckert C."/>
            <person name="Schneiker-Bekel S."/>
            <person name="Schulze K."/>
            <person name="Vorhoelter F.J."/>
            <person name="Yevsa T."/>
            <person name="Engle J.T."/>
            <person name="Goldman W.E."/>
            <person name="Puehler A."/>
            <person name="Goebel U.B."/>
            <person name="Goesmann A."/>
            <person name="Bloecker H."/>
            <person name="Kaiser O."/>
            <person name="Martinez-Arias R."/>
        </authorList>
    </citation>
    <scope>NUCLEOTIDE SEQUENCE [LARGE SCALE GENOMIC DNA]</scope>
    <source>
        <strain evidence="4">ATCC BAA-461 / DSM 12804 / CCUG 43448 / CIP 107267 / Se-1111R</strain>
    </source>
</reference>
<gene>
    <name evidence="3" type="primary">trbJ2</name>
    <name evidence="3" type="ordered locus">Bpet4621</name>
</gene>
<evidence type="ECO:0000256" key="2">
    <source>
        <dbReference type="SAM" id="SignalP"/>
    </source>
</evidence>
<name>A9IF61_BORPD</name>
<keyword evidence="2" id="KW-0732">Signal</keyword>
<dbReference type="EMBL" id="AM902716">
    <property type="protein sequence ID" value="CAP44972.1"/>
    <property type="molecule type" value="Genomic_DNA"/>
</dbReference>
<feature type="coiled-coil region" evidence="1">
    <location>
        <begin position="36"/>
        <end position="63"/>
    </location>
</feature>
<dbReference type="AlphaFoldDB" id="A9IF61"/>
<proteinExistence type="predicted"/>
<protein>
    <submittedName>
        <fullName evidence="3">Conjugal transfer protein TrbJ</fullName>
    </submittedName>
</protein>
<dbReference type="eggNOG" id="COG5314">
    <property type="taxonomic scope" value="Bacteria"/>
</dbReference>
<dbReference type="InterPro" id="IPR014147">
    <property type="entry name" value="T4SS_TrbJ"/>
</dbReference>
<dbReference type="KEGG" id="bpt:Bpet4621"/>
<feature type="signal peptide" evidence="2">
    <location>
        <begin position="1"/>
        <end position="22"/>
    </location>
</feature>
<organism evidence="3 4">
    <name type="scientific">Bordetella petrii (strain ATCC BAA-461 / DSM 12804 / CCUG 43448 / CIP 107267 / Se-1111R)</name>
    <dbReference type="NCBI Taxonomy" id="340100"/>
    <lineage>
        <taxon>Bacteria</taxon>
        <taxon>Pseudomonadati</taxon>
        <taxon>Pseudomonadota</taxon>
        <taxon>Betaproteobacteria</taxon>
        <taxon>Burkholderiales</taxon>
        <taxon>Alcaligenaceae</taxon>
        <taxon>Bordetella</taxon>
    </lineage>
</organism>
<dbReference type="Proteomes" id="UP000001225">
    <property type="component" value="Chromosome"/>
</dbReference>
<sequence length="242" mass="26924">MKTSILVVLATALAAATPAAYAWRTVFDPSNYTQNVMTAARALEQINNQIQQLQNEGQMLVNQGRNLATLNFDSINRLRSTLAATTRLVDEARGLTFDVSRMDADFSRLYPEQYGTAVTRDQMVQDARERWTQSLESLRTTMRVQAQAVQSLRDDEGVLTDIVAQSQSAVGALQAQQATNQLLALQAKQAIQQQQLQIAQDRAIALDEAQTAADEAQAREIRRRFRGNGQGQYTPQSVTFYP</sequence>
<evidence type="ECO:0000313" key="4">
    <source>
        <dbReference type="Proteomes" id="UP000001225"/>
    </source>
</evidence>
<evidence type="ECO:0000313" key="3">
    <source>
        <dbReference type="EMBL" id="CAP44972.1"/>
    </source>
</evidence>
<keyword evidence="4" id="KW-1185">Reference proteome</keyword>
<dbReference type="STRING" id="94624.Bpet4621"/>
<dbReference type="NCBIfam" id="TIGR02780">
    <property type="entry name" value="TrbJ_Ti"/>
    <property type="match status" value="1"/>
</dbReference>
<accession>A9IF61</accession>
<evidence type="ECO:0000256" key="1">
    <source>
        <dbReference type="SAM" id="Coils"/>
    </source>
</evidence>
<dbReference type="NCBIfam" id="NF010448">
    <property type="entry name" value="PRK13874.1"/>
    <property type="match status" value="1"/>
</dbReference>
<keyword evidence="1" id="KW-0175">Coiled coil</keyword>